<evidence type="ECO:0000259" key="2">
    <source>
        <dbReference type="Pfam" id="PF05144"/>
    </source>
</evidence>
<protein>
    <recommendedName>
        <fullName evidence="2">Replication-associated protein G2P N-terminal domain-containing protein</fullName>
    </recommendedName>
</protein>
<name>A0ABR6FZD3_9BURK</name>
<dbReference type="RefSeq" id="WP_165822959.1">
    <property type="nucleotide sequence ID" value="NZ_JACHVZ010000032.1"/>
</dbReference>
<dbReference type="Proteomes" id="UP000533533">
    <property type="component" value="Unassembled WGS sequence"/>
</dbReference>
<feature type="region of interest" description="Disordered" evidence="1">
    <location>
        <begin position="369"/>
        <end position="391"/>
    </location>
</feature>
<feature type="region of interest" description="Disordered" evidence="1">
    <location>
        <begin position="1"/>
        <end position="23"/>
    </location>
</feature>
<evidence type="ECO:0000313" key="3">
    <source>
        <dbReference type="EMBL" id="MBB2932796.1"/>
    </source>
</evidence>
<dbReference type="Pfam" id="PF05144">
    <property type="entry name" value="Phage_CRI"/>
    <property type="match status" value="1"/>
</dbReference>
<gene>
    <name evidence="3" type="ORF">FHX59_007284</name>
</gene>
<evidence type="ECO:0000313" key="4">
    <source>
        <dbReference type="Proteomes" id="UP000533533"/>
    </source>
</evidence>
<comment type="caution">
    <text evidence="3">The sequence shown here is derived from an EMBL/GenBank/DDBJ whole genome shotgun (WGS) entry which is preliminary data.</text>
</comment>
<keyword evidence="4" id="KW-1185">Reference proteome</keyword>
<dbReference type="InterPro" id="IPR022686">
    <property type="entry name" value="G2P_N"/>
</dbReference>
<feature type="domain" description="Replication-associated protein G2P N-terminal" evidence="2">
    <location>
        <begin position="92"/>
        <end position="264"/>
    </location>
</feature>
<sequence length="391" mass="44044">MKTRPSQIVNAPQTTTSKKSTQTGLAFRSADRVNFDTVEFAVSGVEWDVSGQKRSLVSNGDGEVLFSSTNRLPVIGKYGMHNLHVRYNPLSKTLSVEGSLFGSILGQNVFTSQRLAKGLACVISCLKKKLGFSFAVSMQELIDKHVTLRRVDLAVNLQFKSGRFVKTCLRQIARQLVEQDCAMRKEFTSVYWSPRNGRYYSIIFYDKGEDVRRKSLPKSKRTGEEPKKFFENLRDECGGLLRVEVRLQSAELKKQGLQNVKAWSGNAPREIFNRYYKNVPVLNVVSSGLTCADFEGVPDRLRPVIALRKLNAPMEMMYSERTMARHRAEFRKRKIDLKSPAREKAVPLAKVLTASRIKPTPPSLVDARFAPLPDAVSDPPRPVKGRVSRTT</sequence>
<proteinExistence type="predicted"/>
<evidence type="ECO:0000256" key="1">
    <source>
        <dbReference type="SAM" id="MobiDB-lite"/>
    </source>
</evidence>
<reference evidence="3 4" key="1">
    <citation type="submission" date="2020-08" db="EMBL/GenBank/DDBJ databases">
        <title>Genomic Encyclopedia of Type Strains, Phase IV (KMG-V): Genome sequencing to study the core and pangenomes of soil and plant-associated prokaryotes.</title>
        <authorList>
            <person name="Whitman W."/>
        </authorList>
    </citation>
    <scope>NUCLEOTIDE SEQUENCE [LARGE SCALE GENOMIC DNA]</scope>
    <source>
        <strain evidence="3 4">SRMrh-85</strain>
    </source>
</reference>
<dbReference type="EMBL" id="JACHVZ010000032">
    <property type="protein sequence ID" value="MBB2932796.1"/>
    <property type="molecule type" value="Genomic_DNA"/>
</dbReference>
<feature type="compositionally biased region" description="Low complexity" evidence="1">
    <location>
        <begin position="13"/>
        <end position="23"/>
    </location>
</feature>
<accession>A0ABR6FZD3</accession>
<organism evidence="3 4">
    <name type="scientific">Paraburkholderia silvatlantica</name>
    <dbReference type="NCBI Taxonomy" id="321895"/>
    <lineage>
        <taxon>Bacteria</taxon>
        <taxon>Pseudomonadati</taxon>
        <taxon>Pseudomonadota</taxon>
        <taxon>Betaproteobacteria</taxon>
        <taxon>Burkholderiales</taxon>
        <taxon>Burkholderiaceae</taxon>
        <taxon>Paraburkholderia</taxon>
    </lineage>
</organism>
<feature type="compositionally biased region" description="Polar residues" evidence="1">
    <location>
        <begin position="1"/>
        <end position="12"/>
    </location>
</feature>